<comment type="similarity">
    <text evidence="12">Belongs to the SecD/SecF family. SecF subfamily.</text>
</comment>
<comment type="subcellular location">
    <subcellularLocation>
        <location evidence="1 12">Cell membrane</location>
        <topology evidence="1 12">Multi-pass membrane protein</topology>
    </subcellularLocation>
</comment>
<keyword evidence="4 12" id="KW-0812">Transmembrane</keyword>
<feature type="domain" description="Protein export membrane protein SecD/SecF C-terminal" evidence="13">
    <location>
        <begin position="112"/>
        <end position="288"/>
    </location>
</feature>
<evidence type="ECO:0000256" key="6">
    <source>
        <dbReference type="ARBA" id="ARBA00022989"/>
    </source>
</evidence>
<evidence type="ECO:0000313" key="17">
    <source>
        <dbReference type="Proteomes" id="UP000190229"/>
    </source>
</evidence>
<dbReference type="Gene3D" id="1.20.1640.10">
    <property type="entry name" value="Multidrug efflux transporter AcrB transmembrane domain"/>
    <property type="match status" value="1"/>
</dbReference>
<feature type="transmembrane region" description="Helical" evidence="12">
    <location>
        <begin position="12"/>
        <end position="34"/>
    </location>
</feature>
<dbReference type="PRINTS" id="PR01755">
    <property type="entry name" value="SECFTRNLCASE"/>
</dbReference>
<dbReference type="EMBL" id="LSUQ01000009">
    <property type="protein sequence ID" value="OAG94522.1"/>
    <property type="molecule type" value="Genomic_DNA"/>
</dbReference>
<evidence type="ECO:0000256" key="11">
    <source>
        <dbReference type="ARBA" id="ARBA00061053"/>
    </source>
</evidence>
<reference evidence="15 17" key="2">
    <citation type="submission" date="2017-02" db="EMBL/GenBank/DDBJ databases">
        <title>Draft genome of Acidibacillus ferrooxidans Huett2.</title>
        <authorList>
            <person name="Schopf S."/>
        </authorList>
    </citation>
    <scope>NUCLEOTIDE SEQUENCE [LARGE SCALE GENOMIC DNA]</scope>
    <source>
        <strain evidence="15 17">Huett2</strain>
    </source>
</reference>
<evidence type="ECO:0000313" key="16">
    <source>
        <dbReference type="Proteomes" id="UP000077421"/>
    </source>
</evidence>
<evidence type="ECO:0000256" key="1">
    <source>
        <dbReference type="ARBA" id="ARBA00004651"/>
    </source>
</evidence>
<dbReference type="EMBL" id="MWPS01000027">
    <property type="protein sequence ID" value="OPG15494.1"/>
    <property type="molecule type" value="Genomic_DNA"/>
</dbReference>
<protein>
    <recommendedName>
        <fullName evidence="12">Protein-export membrane protein SecF</fullName>
    </recommendedName>
</protein>
<keyword evidence="2 12" id="KW-0813">Transport</keyword>
<sequence>MNLRFDILGHRKWFFSLSCAITITGLLLFLLFGFNLGTDFKAGSQIQLDIHRPFSTVKVEQVIGNSGVPVSNGAVTVAGMNGEIAMIRFPEVLSLTQESAIAHATSGAFPNSSLQVDTVDPLVAEQTSQKAILAVLIASLCIAVFITFRFEYRFSVAAIIALLHDAFIVMSVFVLLRLEVNLTFVAAVLTIIGYSINDTIVIFDRIRENLKQNPPKTHRELHTLVNESLWQTMRRSLNTVATVLIAAFMLFFFGGQSIHSFTFALSIGLISGAYSSIFIAAPLWAVWYGRTLKKVAGAAHAINLT</sequence>
<feature type="transmembrane region" description="Helical" evidence="12">
    <location>
        <begin position="155"/>
        <end position="176"/>
    </location>
</feature>
<evidence type="ECO:0000256" key="4">
    <source>
        <dbReference type="ARBA" id="ARBA00022692"/>
    </source>
</evidence>
<gene>
    <name evidence="12" type="primary">secF</name>
    <name evidence="14" type="ORF">AYW79_04900</name>
    <name evidence="15" type="ORF">B2M26_10420</name>
</gene>
<dbReference type="OrthoDB" id="9805019at2"/>
<evidence type="ECO:0000313" key="15">
    <source>
        <dbReference type="EMBL" id="OPG15494.1"/>
    </source>
</evidence>
<dbReference type="InterPro" id="IPR048634">
    <property type="entry name" value="SecD_SecF_C"/>
</dbReference>
<organism evidence="15 17">
    <name type="scientific">Ferroacidibacillus organovorans</name>
    <dbReference type="NCBI Taxonomy" id="1765683"/>
    <lineage>
        <taxon>Bacteria</taxon>
        <taxon>Bacillati</taxon>
        <taxon>Bacillota</taxon>
        <taxon>Bacilli</taxon>
        <taxon>Bacillales</taxon>
        <taxon>Alicyclobacillaceae</taxon>
        <taxon>Ferroacidibacillus</taxon>
    </lineage>
</organism>
<dbReference type="NCBIfam" id="TIGR00966">
    <property type="entry name" value="transloc_SecF"/>
    <property type="match status" value="1"/>
</dbReference>
<comment type="function">
    <text evidence="9 12">Part of the Sec protein translocase complex. Interacts with the SecYEG preprotein conducting channel. SecDF uses the proton motive force (PMF) to complete protein translocation after the ATP-dependent function of SecA.</text>
</comment>
<reference evidence="14 16" key="1">
    <citation type="submission" date="2016-02" db="EMBL/GenBank/DDBJ databases">
        <title>Draft genome sequence of Acidibacillus ferrooxidans SLC66.</title>
        <authorList>
            <person name="Oliveira G."/>
            <person name="Nancucheo I."/>
            <person name="Dall'Agnol H."/>
            <person name="Johnson B."/>
            <person name="Oliveira R."/>
            <person name="Nunes G.L."/>
            <person name="Tzotzos G."/>
            <person name="Orellana S.C."/>
            <person name="Salim A.C."/>
            <person name="Araujo F.M."/>
        </authorList>
    </citation>
    <scope>NUCLEOTIDE SEQUENCE [LARGE SCALE GENOMIC DNA]</scope>
    <source>
        <strain evidence="14 16">SLC66</strain>
    </source>
</reference>
<feature type="transmembrane region" description="Helical" evidence="12">
    <location>
        <begin position="261"/>
        <end position="287"/>
    </location>
</feature>
<dbReference type="GO" id="GO:0065002">
    <property type="term" value="P:intracellular protein transmembrane transport"/>
    <property type="evidence" value="ECO:0007669"/>
    <property type="project" value="UniProtKB-UniRule"/>
</dbReference>
<keyword evidence="5 12" id="KW-0653">Protein transport</keyword>
<dbReference type="InterPro" id="IPR055344">
    <property type="entry name" value="SecD_SecF_C_bact"/>
</dbReference>
<keyword evidence="17" id="KW-1185">Reference proteome</keyword>
<keyword evidence="3 12" id="KW-1003">Cell membrane</keyword>
<dbReference type="FunFam" id="1.20.1640.10:FF:000024">
    <property type="entry name" value="Multifunctional fusion protein"/>
    <property type="match status" value="1"/>
</dbReference>
<evidence type="ECO:0000256" key="12">
    <source>
        <dbReference type="HAMAP-Rule" id="MF_01464"/>
    </source>
</evidence>
<accession>A0A162S2X3</accession>
<dbReference type="SUPFAM" id="SSF82866">
    <property type="entry name" value="Multidrug efflux transporter AcrB transmembrane domain"/>
    <property type="match status" value="1"/>
</dbReference>
<evidence type="ECO:0000256" key="2">
    <source>
        <dbReference type="ARBA" id="ARBA00022448"/>
    </source>
</evidence>
<name>A0A162S2X3_9BACL</name>
<evidence type="ECO:0000256" key="7">
    <source>
        <dbReference type="ARBA" id="ARBA00023010"/>
    </source>
</evidence>
<evidence type="ECO:0000256" key="8">
    <source>
        <dbReference type="ARBA" id="ARBA00023136"/>
    </source>
</evidence>
<dbReference type="AlphaFoldDB" id="A0A162S2X3"/>
<evidence type="ECO:0000256" key="10">
    <source>
        <dbReference type="ARBA" id="ARBA00060856"/>
    </source>
</evidence>
<dbReference type="GO" id="GO:0015450">
    <property type="term" value="F:protein-transporting ATPase activity"/>
    <property type="evidence" value="ECO:0007669"/>
    <property type="project" value="InterPro"/>
</dbReference>
<dbReference type="HAMAP" id="MF_01464_B">
    <property type="entry name" value="SecF_B"/>
    <property type="match status" value="1"/>
</dbReference>
<dbReference type="NCBIfam" id="TIGR00916">
    <property type="entry name" value="2A0604s01"/>
    <property type="match status" value="1"/>
</dbReference>
<dbReference type="Pfam" id="PF02355">
    <property type="entry name" value="SecD_SecF_C"/>
    <property type="match status" value="1"/>
</dbReference>
<dbReference type="GO" id="GO:0006605">
    <property type="term" value="P:protein targeting"/>
    <property type="evidence" value="ECO:0007669"/>
    <property type="project" value="UniProtKB-UniRule"/>
</dbReference>
<dbReference type="GO" id="GO:0043952">
    <property type="term" value="P:protein transport by the Sec complex"/>
    <property type="evidence" value="ECO:0007669"/>
    <property type="project" value="UniProtKB-UniRule"/>
</dbReference>
<dbReference type="InterPro" id="IPR022813">
    <property type="entry name" value="SecD/SecF_arch_bac"/>
</dbReference>
<keyword evidence="8 12" id="KW-0472">Membrane</keyword>
<feature type="transmembrane region" description="Helical" evidence="12">
    <location>
        <begin position="131"/>
        <end position="148"/>
    </location>
</feature>
<dbReference type="Proteomes" id="UP000077421">
    <property type="component" value="Unassembled WGS sequence"/>
</dbReference>
<dbReference type="Proteomes" id="UP000190229">
    <property type="component" value="Unassembled WGS sequence"/>
</dbReference>
<dbReference type="InterPro" id="IPR022645">
    <property type="entry name" value="SecD/SecF_bac"/>
</dbReference>
<feature type="transmembrane region" description="Helical" evidence="12">
    <location>
        <begin position="237"/>
        <end position="255"/>
    </location>
</feature>
<evidence type="ECO:0000256" key="9">
    <source>
        <dbReference type="ARBA" id="ARBA00059018"/>
    </source>
</evidence>
<dbReference type="PANTHER" id="PTHR30081:SF8">
    <property type="entry name" value="PROTEIN TRANSLOCASE SUBUNIT SECF"/>
    <property type="match status" value="1"/>
</dbReference>
<dbReference type="InterPro" id="IPR005665">
    <property type="entry name" value="SecF_bac"/>
</dbReference>
<dbReference type="STRING" id="1765683.B2M26_10420"/>
<comment type="caution">
    <text evidence="15">The sequence shown here is derived from an EMBL/GenBank/DDBJ whole genome shotgun (WGS) entry which is preliminary data.</text>
</comment>
<comment type="similarity">
    <text evidence="11">In the N-terminal section; belongs to the SecD/SecF family. SecD subfamily.</text>
</comment>
<keyword evidence="7 12" id="KW-0811">Translocation</keyword>
<keyword evidence="6 12" id="KW-1133">Transmembrane helix</keyword>
<evidence type="ECO:0000259" key="13">
    <source>
        <dbReference type="Pfam" id="PF02355"/>
    </source>
</evidence>
<proteinExistence type="inferred from homology"/>
<evidence type="ECO:0000313" key="14">
    <source>
        <dbReference type="EMBL" id="OAG94522.1"/>
    </source>
</evidence>
<evidence type="ECO:0000256" key="3">
    <source>
        <dbReference type="ARBA" id="ARBA00022475"/>
    </source>
</evidence>
<comment type="similarity">
    <text evidence="10">In the C-terminal section; belongs to the SecD/SecF family. SecF subfamily.</text>
</comment>
<dbReference type="GO" id="GO:0005886">
    <property type="term" value="C:plasma membrane"/>
    <property type="evidence" value="ECO:0007669"/>
    <property type="project" value="UniProtKB-SubCell"/>
</dbReference>
<dbReference type="PANTHER" id="PTHR30081">
    <property type="entry name" value="PROTEIN-EXPORT MEMBRANE PROTEIN SEC"/>
    <property type="match status" value="1"/>
</dbReference>
<evidence type="ECO:0000256" key="5">
    <source>
        <dbReference type="ARBA" id="ARBA00022927"/>
    </source>
</evidence>
<dbReference type="RefSeq" id="WP_067562414.1">
    <property type="nucleotide sequence ID" value="NZ_LSUQ01000009.1"/>
</dbReference>
<comment type="subunit">
    <text evidence="12">Forms a complex with SecD. Part of the essential Sec protein translocation apparatus which comprises SecA, SecYEG and auxiliary proteins SecDF. Other proteins may also be involved.</text>
</comment>
<feature type="transmembrane region" description="Helical" evidence="12">
    <location>
        <begin position="182"/>
        <end position="203"/>
    </location>
</feature>